<dbReference type="Pfam" id="PF03861">
    <property type="entry name" value="ANTAR"/>
    <property type="match status" value="1"/>
</dbReference>
<dbReference type="InterPro" id="IPR036388">
    <property type="entry name" value="WH-like_DNA-bd_sf"/>
</dbReference>
<evidence type="ECO:0000259" key="1">
    <source>
        <dbReference type="PROSITE" id="PS50921"/>
    </source>
</evidence>
<accession>A0A5B8R7H1</accession>
<dbReference type="SUPFAM" id="SSF52172">
    <property type="entry name" value="CheY-like"/>
    <property type="match status" value="1"/>
</dbReference>
<dbReference type="SMART" id="SM01012">
    <property type="entry name" value="ANTAR"/>
    <property type="match status" value="1"/>
</dbReference>
<proteinExistence type="predicted"/>
<dbReference type="Pfam" id="PF21332">
    <property type="entry name" value="AmiR_N"/>
    <property type="match status" value="1"/>
</dbReference>
<dbReference type="GO" id="GO:0003723">
    <property type="term" value="F:RNA binding"/>
    <property type="evidence" value="ECO:0007669"/>
    <property type="project" value="InterPro"/>
</dbReference>
<dbReference type="InterPro" id="IPR011006">
    <property type="entry name" value="CheY-like_superfamily"/>
</dbReference>
<reference evidence="2" key="1">
    <citation type="submission" date="2019-06" db="EMBL/GenBank/DDBJ databases">
        <authorList>
            <person name="Murdoch R.W."/>
            <person name="Fathepure B."/>
        </authorList>
    </citation>
    <scope>NUCLEOTIDE SEQUENCE</scope>
</reference>
<name>A0A5B8R7H1_9ZZZZ</name>
<feature type="domain" description="ANTAR" evidence="1">
    <location>
        <begin position="129"/>
        <end position="190"/>
    </location>
</feature>
<dbReference type="InterPro" id="IPR005561">
    <property type="entry name" value="ANTAR"/>
</dbReference>
<dbReference type="InterPro" id="IPR049021">
    <property type="entry name" value="AmiR_N"/>
</dbReference>
<dbReference type="PIRSF" id="PIRSF036382">
    <property type="entry name" value="RR_antiterm"/>
    <property type="match status" value="1"/>
</dbReference>
<sequence length="210" mass="23639">MATSNIIKSIRNLRVLVLHPRDSHAEQLLQQVRRIGCQAEAIWPLPERLPEHADLVFIEVTESPSRALRQLVDKDVEHRPTVIGVVSYENPSVLEALLEMRADAVLTKPLRPSGVLSSMVLARRIWDDFRRSQRALSKLKAKVKNTQTVSQAKFILMRLHQIPEDEAYSIIRSQAMAKRATTVEIAQAIINADGILGNISAKTVDLDKTR</sequence>
<dbReference type="EMBL" id="MN079094">
    <property type="protein sequence ID" value="QEA05059.1"/>
    <property type="molecule type" value="Genomic_DNA"/>
</dbReference>
<protein>
    <submittedName>
        <fullName evidence="2">Aliphatic amidase regulator</fullName>
    </submittedName>
</protein>
<evidence type="ECO:0000313" key="2">
    <source>
        <dbReference type="EMBL" id="QEA05059.1"/>
    </source>
</evidence>
<dbReference type="InterPro" id="IPR008327">
    <property type="entry name" value="Sig_transdc_resp-reg_antiterm"/>
</dbReference>
<gene>
    <name evidence="2" type="primary">amiR</name>
    <name evidence="2" type="ORF">KBTEX_01378</name>
</gene>
<dbReference type="AlphaFoldDB" id="A0A5B8R7H1"/>
<dbReference type="Gene3D" id="1.10.10.10">
    <property type="entry name" value="Winged helix-like DNA-binding domain superfamily/Winged helix DNA-binding domain"/>
    <property type="match status" value="1"/>
</dbReference>
<dbReference type="Gene3D" id="3.40.50.2300">
    <property type="match status" value="1"/>
</dbReference>
<organism evidence="2">
    <name type="scientific">uncultured organism</name>
    <dbReference type="NCBI Taxonomy" id="155900"/>
    <lineage>
        <taxon>unclassified sequences</taxon>
        <taxon>environmental samples</taxon>
    </lineage>
</organism>
<dbReference type="PROSITE" id="PS50921">
    <property type="entry name" value="ANTAR"/>
    <property type="match status" value="1"/>
</dbReference>